<accession>A0ABR8L7J6</accession>
<dbReference type="PANTHER" id="PTHR35585:SF1">
    <property type="entry name" value="HHE DOMAIN PROTEIN (AFU_ORTHOLOGUE AFUA_4G00730)"/>
    <property type="match status" value="1"/>
</dbReference>
<organism evidence="3 4">
    <name type="scientific">Microbispora bryophytorum subsp. camponoti</name>
    <dbReference type="NCBI Taxonomy" id="1677852"/>
    <lineage>
        <taxon>Bacteria</taxon>
        <taxon>Bacillati</taxon>
        <taxon>Actinomycetota</taxon>
        <taxon>Actinomycetes</taxon>
        <taxon>Streptosporangiales</taxon>
        <taxon>Streptosporangiaceae</taxon>
        <taxon>Microbispora</taxon>
    </lineage>
</organism>
<reference evidence="3 4" key="1">
    <citation type="submission" date="2020-09" db="EMBL/GenBank/DDBJ databases">
        <title>Actinomycete isolated from the Camponotus japonicus Mayr.</title>
        <authorList>
            <person name="Gong X."/>
        </authorList>
    </citation>
    <scope>NUCLEOTIDE SEQUENCE [LARGE SCALE GENOMIC DNA]</scope>
    <source>
        <strain evidence="3 4">2C-HV3</strain>
    </source>
</reference>
<dbReference type="EMBL" id="JACXRZ010000024">
    <property type="protein sequence ID" value="MBD3146885.1"/>
    <property type="molecule type" value="Genomic_DNA"/>
</dbReference>
<dbReference type="InterPro" id="IPR012312">
    <property type="entry name" value="Hemerythrin-like"/>
</dbReference>
<evidence type="ECO:0000313" key="4">
    <source>
        <dbReference type="Proteomes" id="UP000653231"/>
    </source>
</evidence>
<protein>
    <submittedName>
        <fullName evidence="3">Hemerythrin domain-containing protein</fullName>
    </submittedName>
</protein>
<dbReference type="RefSeq" id="WP_191054144.1">
    <property type="nucleotide sequence ID" value="NZ_JACXRZ010000024.1"/>
</dbReference>
<dbReference type="Pfam" id="PF01814">
    <property type="entry name" value="Hemerythrin"/>
    <property type="match status" value="1"/>
</dbReference>
<keyword evidence="4" id="KW-1185">Reference proteome</keyword>
<sequence length="184" mass="21835">MRRRPQALTELREAPPRQERKRATRVLVEHHEVLRGLIRRLLETPRSEPGRRRALADELFDELRMHELIEEEIFYPAMRDVTPSIGAAWSEHRQLSDQLAALVRADPRTGRFDQELGVMHDALESHAHLDEERQMFPEIERFADEEQLIELGDRLQARLGRLRSSRRLRAVYRLQRALLRRTAR</sequence>
<evidence type="ECO:0000259" key="2">
    <source>
        <dbReference type="Pfam" id="PF01814"/>
    </source>
</evidence>
<name>A0ABR8L7J6_9ACTN</name>
<feature type="region of interest" description="Disordered" evidence="1">
    <location>
        <begin position="1"/>
        <end position="21"/>
    </location>
</feature>
<proteinExistence type="predicted"/>
<dbReference type="PANTHER" id="PTHR35585">
    <property type="entry name" value="HHE DOMAIN PROTEIN (AFU_ORTHOLOGUE AFUA_4G00730)"/>
    <property type="match status" value="1"/>
</dbReference>
<dbReference type="Proteomes" id="UP000653231">
    <property type="component" value="Unassembled WGS sequence"/>
</dbReference>
<gene>
    <name evidence="3" type="ORF">IEQ31_27360</name>
</gene>
<evidence type="ECO:0000313" key="3">
    <source>
        <dbReference type="EMBL" id="MBD3146885.1"/>
    </source>
</evidence>
<comment type="caution">
    <text evidence="3">The sequence shown here is derived from an EMBL/GenBank/DDBJ whole genome shotgun (WGS) entry which is preliminary data.</text>
</comment>
<dbReference type="Gene3D" id="1.20.120.520">
    <property type="entry name" value="nmb1532 protein domain like"/>
    <property type="match status" value="1"/>
</dbReference>
<evidence type="ECO:0000256" key="1">
    <source>
        <dbReference type="SAM" id="MobiDB-lite"/>
    </source>
</evidence>
<feature type="domain" description="Hemerythrin-like" evidence="2">
    <location>
        <begin position="24"/>
        <end position="138"/>
    </location>
</feature>